<dbReference type="OrthoDB" id="1470350at2759"/>
<dbReference type="Gene3D" id="1.10.630.10">
    <property type="entry name" value="Cytochrome P450"/>
    <property type="match status" value="1"/>
</dbReference>
<evidence type="ECO:0000313" key="5">
    <source>
        <dbReference type="EMBL" id="RKO86207.1"/>
    </source>
</evidence>
<dbReference type="AlphaFoldDB" id="A0A4V1IQD8"/>
<dbReference type="GO" id="GO:0016705">
    <property type="term" value="F:oxidoreductase activity, acting on paired donors, with incorporation or reduction of molecular oxygen"/>
    <property type="evidence" value="ECO:0007669"/>
    <property type="project" value="InterPro"/>
</dbReference>
<name>A0A4V1IQD8_9FUNG</name>
<comment type="similarity">
    <text evidence="1">Belongs to the cytochrome P450 family.</text>
</comment>
<dbReference type="SUPFAM" id="SSF48264">
    <property type="entry name" value="Cytochrome P450"/>
    <property type="match status" value="1"/>
</dbReference>
<evidence type="ECO:0000256" key="3">
    <source>
        <dbReference type="ARBA" id="ARBA00023002"/>
    </source>
</evidence>
<keyword evidence="4" id="KW-0408">Iron</keyword>
<dbReference type="PANTHER" id="PTHR24296">
    <property type="entry name" value="CYTOCHROME P450"/>
    <property type="match status" value="1"/>
</dbReference>
<dbReference type="InterPro" id="IPR036396">
    <property type="entry name" value="Cyt_P450_sf"/>
</dbReference>
<evidence type="ECO:0000256" key="2">
    <source>
        <dbReference type="ARBA" id="ARBA00022723"/>
    </source>
</evidence>
<dbReference type="GO" id="GO:0020037">
    <property type="term" value="F:heme binding"/>
    <property type="evidence" value="ECO:0007669"/>
    <property type="project" value="InterPro"/>
</dbReference>
<reference evidence="6" key="1">
    <citation type="journal article" date="2018" name="Nat. Microbiol.">
        <title>Leveraging single-cell genomics to expand the fungal tree of life.</title>
        <authorList>
            <person name="Ahrendt S.R."/>
            <person name="Quandt C.A."/>
            <person name="Ciobanu D."/>
            <person name="Clum A."/>
            <person name="Salamov A."/>
            <person name="Andreopoulos B."/>
            <person name="Cheng J.F."/>
            <person name="Woyke T."/>
            <person name="Pelin A."/>
            <person name="Henrissat B."/>
            <person name="Reynolds N.K."/>
            <person name="Benny G.L."/>
            <person name="Smith M.E."/>
            <person name="James T.Y."/>
            <person name="Grigoriev I.V."/>
        </authorList>
    </citation>
    <scope>NUCLEOTIDE SEQUENCE [LARGE SCALE GENOMIC DNA]</scope>
</reference>
<dbReference type="GO" id="GO:0005506">
    <property type="term" value="F:iron ion binding"/>
    <property type="evidence" value="ECO:0007669"/>
    <property type="project" value="InterPro"/>
</dbReference>
<dbReference type="GO" id="GO:0004497">
    <property type="term" value="F:monooxygenase activity"/>
    <property type="evidence" value="ECO:0007669"/>
    <property type="project" value="InterPro"/>
</dbReference>
<evidence type="ECO:0000313" key="6">
    <source>
        <dbReference type="Proteomes" id="UP000269721"/>
    </source>
</evidence>
<dbReference type="EMBL" id="KZ998392">
    <property type="protein sequence ID" value="RKO86207.1"/>
    <property type="molecule type" value="Genomic_DNA"/>
</dbReference>
<protein>
    <submittedName>
        <fullName evidence="5">Cytochrome P450</fullName>
    </submittedName>
</protein>
<keyword evidence="3" id="KW-0560">Oxidoreductase</keyword>
<evidence type="ECO:0000256" key="4">
    <source>
        <dbReference type="ARBA" id="ARBA00023004"/>
    </source>
</evidence>
<accession>A0A4V1IQD8</accession>
<sequence length="205" mass="23185">QFENYPKGPTSNTQLHDLLGSGIFAVDGPEWKSQRKTAANIFNVKNFKGFVEGVFADHMELLNAKLETAVDDGRVVDLHDLLFRFTLESFGHIGFGISFGCLTSDDPVPFAAAFDRAQSVVDQRSRKPFWAVWERYTATGRQFRKDCETVHEFGLRVVRDRRADPLKETKNDLLSFFMRAKTESGDPPSDRHLSDIVLNMIIAGK</sequence>
<proteinExistence type="inferred from homology"/>
<keyword evidence="2" id="KW-0479">Metal-binding</keyword>
<evidence type="ECO:0000256" key="1">
    <source>
        <dbReference type="ARBA" id="ARBA00010617"/>
    </source>
</evidence>
<feature type="non-terminal residue" evidence="5">
    <location>
        <position position="205"/>
    </location>
</feature>
<dbReference type="Proteomes" id="UP000269721">
    <property type="component" value="Unassembled WGS sequence"/>
</dbReference>
<keyword evidence="6" id="KW-1185">Reference proteome</keyword>
<gene>
    <name evidence="5" type="ORF">BDK51DRAFT_1380</name>
</gene>
<dbReference type="InterPro" id="IPR001128">
    <property type="entry name" value="Cyt_P450"/>
</dbReference>
<feature type="non-terminal residue" evidence="5">
    <location>
        <position position="1"/>
    </location>
</feature>
<organism evidence="5 6">
    <name type="scientific">Blyttiomyces helicus</name>
    <dbReference type="NCBI Taxonomy" id="388810"/>
    <lineage>
        <taxon>Eukaryota</taxon>
        <taxon>Fungi</taxon>
        <taxon>Fungi incertae sedis</taxon>
        <taxon>Chytridiomycota</taxon>
        <taxon>Chytridiomycota incertae sedis</taxon>
        <taxon>Chytridiomycetes</taxon>
        <taxon>Chytridiomycetes incertae sedis</taxon>
        <taxon>Blyttiomyces</taxon>
    </lineage>
</organism>
<dbReference type="Pfam" id="PF00067">
    <property type="entry name" value="p450"/>
    <property type="match status" value="1"/>
</dbReference>